<dbReference type="RefSeq" id="WP_271734017.1">
    <property type="nucleotide sequence ID" value="NZ_JANQDP010000164.1"/>
</dbReference>
<keyword evidence="2" id="KW-1185">Reference proteome</keyword>
<comment type="caution">
    <text evidence="1">The sequence shown here is derived from an EMBL/GenBank/DDBJ whole genome shotgun (WGS) entry which is preliminary data.</text>
</comment>
<dbReference type="EMBL" id="JAQMUH010000157">
    <property type="protein sequence ID" value="MDB9540764.1"/>
    <property type="molecule type" value="Genomic_DNA"/>
</dbReference>
<dbReference type="Proteomes" id="UP001212499">
    <property type="component" value="Unassembled WGS sequence"/>
</dbReference>
<organism evidence="1 2">
    <name type="scientific">Anabaenopsis arnoldii</name>
    <dbReference type="NCBI Taxonomy" id="2152938"/>
    <lineage>
        <taxon>Bacteria</taxon>
        <taxon>Bacillati</taxon>
        <taxon>Cyanobacteriota</taxon>
        <taxon>Cyanophyceae</taxon>
        <taxon>Nostocales</taxon>
        <taxon>Nodulariaceae</taxon>
        <taxon>Anabaenopsis</taxon>
    </lineage>
</organism>
<name>A0ABT5ATY2_9CYAN</name>
<proteinExistence type="predicted"/>
<accession>A0ABT5ATY2</accession>
<reference evidence="1 2" key="1">
    <citation type="submission" date="2023-01" db="EMBL/GenBank/DDBJ databases">
        <title>Genomes from the Australian National Cyanobacteria Reference Collection.</title>
        <authorList>
            <person name="Willis A."/>
            <person name="Lee E.M.F."/>
        </authorList>
    </citation>
    <scope>NUCLEOTIDE SEQUENCE [LARGE SCALE GENOMIC DNA]</scope>
    <source>
        <strain evidence="1 2">CS-1033</strain>
    </source>
</reference>
<gene>
    <name evidence="1" type="primary">patD</name>
    <name evidence="1" type="ORF">PN457_14065</name>
</gene>
<evidence type="ECO:0000313" key="1">
    <source>
        <dbReference type="EMBL" id="MDB9540764.1"/>
    </source>
</evidence>
<sequence>MSLNLEKYHRLATLLEQIRSDTCVTPVNPPELRKGVALLQQVFRLEIVPLPDAGYRVQSYQTEISKQLRLLEIDIMFLQGARQASTTNERLKLIRDRLQTLIQYCEAIVQPPPEAQT</sequence>
<dbReference type="NCBIfam" id="NF037954">
    <property type="entry name" value="het_cyst_PatD"/>
    <property type="match status" value="1"/>
</dbReference>
<protein>
    <submittedName>
        <fullName evidence="1">Heterocyst frequency control protein PatD</fullName>
    </submittedName>
</protein>
<dbReference type="InterPro" id="IPR047810">
    <property type="entry name" value="PatD-like"/>
</dbReference>
<evidence type="ECO:0000313" key="2">
    <source>
        <dbReference type="Proteomes" id="UP001212499"/>
    </source>
</evidence>